<dbReference type="Pfam" id="PF15254">
    <property type="entry name" value="CCDC14"/>
    <property type="match status" value="3"/>
</dbReference>
<feature type="region of interest" description="Disordered" evidence="2">
    <location>
        <begin position="13"/>
        <end position="39"/>
    </location>
</feature>
<dbReference type="Bgee" id="ENSELUG00000001926">
    <property type="expression patterns" value="Expressed in ovary and 13 other cell types or tissues"/>
</dbReference>
<accession>A0A3P8ZBD1</accession>
<feature type="region of interest" description="Disordered" evidence="2">
    <location>
        <begin position="82"/>
        <end position="142"/>
    </location>
</feature>
<feature type="compositionally biased region" description="Basic and acidic residues" evidence="2">
    <location>
        <begin position="102"/>
        <end position="111"/>
    </location>
</feature>
<keyword evidence="1" id="KW-0175">Coiled coil</keyword>
<feature type="region of interest" description="Disordered" evidence="2">
    <location>
        <begin position="307"/>
        <end position="407"/>
    </location>
</feature>
<organism evidence="3 4">
    <name type="scientific">Esox lucius</name>
    <name type="common">Northern pike</name>
    <dbReference type="NCBI Taxonomy" id="8010"/>
    <lineage>
        <taxon>Eukaryota</taxon>
        <taxon>Metazoa</taxon>
        <taxon>Chordata</taxon>
        <taxon>Craniata</taxon>
        <taxon>Vertebrata</taxon>
        <taxon>Euteleostomi</taxon>
        <taxon>Actinopterygii</taxon>
        <taxon>Neopterygii</taxon>
        <taxon>Teleostei</taxon>
        <taxon>Protacanthopterygii</taxon>
        <taxon>Esociformes</taxon>
        <taxon>Esocidae</taxon>
        <taxon>Esox</taxon>
    </lineage>
</organism>
<dbReference type="GeneTree" id="ENSGT00390000017916"/>
<reference evidence="3" key="3">
    <citation type="submission" date="2025-08" db="UniProtKB">
        <authorList>
            <consortium name="Ensembl"/>
        </authorList>
    </citation>
    <scope>IDENTIFICATION</scope>
</reference>
<dbReference type="GO" id="GO:0071539">
    <property type="term" value="P:protein localization to centrosome"/>
    <property type="evidence" value="ECO:0007669"/>
    <property type="project" value="TreeGrafter"/>
</dbReference>
<reference evidence="3" key="4">
    <citation type="submission" date="2025-09" db="UniProtKB">
        <authorList>
            <consortium name="Ensembl"/>
        </authorList>
    </citation>
    <scope>IDENTIFICATION</scope>
</reference>
<dbReference type="GO" id="GO:0034451">
    <property type="term" value="C:centriolar satellite"/>
    <property type="evidence" value="ECO:0007669"/>
    <property type="project" value="TreeGrafter"/>
</dbReference>
<dbReference type="PANTHER" id="PTHR22367:SF2">
    <property type="entry name" value="COILED-COIL DOMAIN-CONTAINING PROTEIN 14"/>
    <property type="match status" value="1"/>
</dbReference>
<evidence type="ECO:0000256" key="2">
    <source>
        <dbReference type="SAM" id="MobiDB-lite"/>
    </source>
</evidence>
<dbReference type="PANTHER" id="PTHR22367">
    <property type="entry name" value="COILED-COIL DOMAIN-CONTAINING PROTEIN 14"/>
    <property type="match status" value="1"/>
</dbReference>
<dbReference type="Ensembl" id="ENSELUT00000019267.3">
    <property type="protein sequence ID" value="ENSELUP00000026139.2"/>
    <property type="gene ID" value="ENSELUG00000001926.3"/>
</dbReference>
<dbReference type="OMA" id="GTHIRKI"/>
<evidence type="ECO:0000313" key="4">
    <source>
        <dbReference type="Proteomes" id="UP000265140"/>
    </source>
</evidence>
<dbReference type="Proteomes" id="UP000265140">
    <property type="component" value="Chromosome 22"/>
</dbReference>
<feature type="compositionally biased region" description="Basic and acidic residues" evidence="2">
    <location>
        <begin position="385"/>
        <end position="395"/>
    </location>
</feature>
<feature type="compositionally biased region" description="Basic and acidic residues" evidence="2">
    <location>
        <begin position="356"/>
        <end position="371"/>
    </location>
</feature>
<gene>
    <name evidence="3" type="primary">CCDC14</name>
</gene>
<evidence type="ECO:0008006" key="5">
    <source>
        <dbReference type="Google" id="ProtNLM"/>
    </source>
</evidence>
<feature type="compositionally biased region" description="Low complexity" evidence="2">
    <location>
        <begin position="117"/>
        <end position="130"/>
    </location>
</feature>
<feature type="region of interest" description="Disordered" evidence="2">
    <location>
        <begin position="163"/>
        <end position="193"/>
    </location>
</feature>
<proteinExistence type="predicted"/>
<reference evidence="3" key="2">
    <citation type="submission" date="2020-02" db="EMBL/GenBank/DDBJ databases">
        <title>Esox lucius (northern pike) genome, fEsoLuc1, primary haplotype.</title>
        <authorList>
            <person name="Myers G."/>
            <person name="Karagic N."/>
            <person name="Meyer A."/>
            <person name="Pippel M."/>
            <person name="Reichard M."/>
            <person name="Winkler S."/>
            <person name="Tracey A."/>
            <person name="Sims Y."/>
            <person name="Howe K."/>
            <person name="Rhie A."/>
            <person name="Formenti G."/>
            <person name="Durbin R."/>
            <person name="Fedrigo O."/>
            <person name="Jarvis E.D."/>
        </authorList>
    </citation>
    <scope>NUCLEOTIDE SEQUENCE [LARGE SCALE GENOMIC DNA]</scope>
</reference>
<dbReference type="InterPro" id="IPR029343">
    <property type="entry name" value="CCDC14"/>
</dbReference>
<feature type="compositionally biased region" description="Polar residues" evidence="2">
    <location>
        <begin position="131"/>
        <end position="142"/>
    </location>
</feature>
<keyword evidence="4" id="KW-1185">Reference proteome</keyword>
<evidence type="ECO:0000256" key="1">
    <source>
        <dbReference type="SAM" id="Coils"/>
    </source>
</evidence>
<dbReference type="OrthoDB" id="10014807at2759"/>
<dbReference type="RefSeq" id="XP_010884421.2">
    <property type="nucleotide sequence ID" value="XM_010886119.4"/>
</dbReference>
<name>A0A3P8ZBD1_ESOLU</name>
<reference evidence="4" key="1">
    <citation type="journal article" date="2014" name="PLoS ONE">
        <title>The genome and linkage map of the northern pike (Esox lucius): conserved synteny revealed between the salmonid sister group and the Neoteleostei.</title>
        <authorList>
            <person name="Rondeau E.B."/>
            <person name="Minkley D.R."/>
            <person name="Leong J.S."/>
            <person name="Messmer A.M."/>
            <person name="Jantzen J.R."/>
            <person name="von Schalburg K.R."/>
            <person name="Lemon C."/>
            <person name="Bird N.H."/>
            <person name="Koop B.F."/>
        </authorList>
    </citation>
    <scope>NUCLEOTIDE SEQUENCE</scope>
</reference>
<dbReference type="STRING" id="8010.ENSELUP00000026139"/>
<feature type="compositionally biased region" description="Polar residues" evidence="2">
    <location>
        <begin position="373"/>
        <end position="382"/>
    </location>
</feature>
<protein>
    <recommendedName>
        <fullName evidence="5">Coiled-coil domain containing 14</fullName>
    </recommendedName>
</protein>
<sequence length="858" mass="91242">MTKQGLTRHKVISSGRLTGGGRGQALKKRGAGRPLAASTEPAYSLYSTDSEDQVTTIHKGLDRCAALLGGILLAEKAEAKSSSVRGSWKTRAAKSRPLSTQGKERGETERRKQTKRQVAQAAKKPAPVQKTILSSQSCPGKSNIALTSAETSESDARFNCRLTTSTPTLSPQRLPTNSTQSTLAPGSTVPLSQPGGSISGVASPHLRAPTSTALLAVPGAVTTSLPPAPSTGPVLPLLASLPGGSVYGAGALAPQSKGAPFVEKLAVSGPAPSHSLAPVSSCSCSPPCQGTPVVFSERHTQPKPHLLADTQTQSVPDAPSVSGPSKASRLGHNQERSALAGRACSHGISGEEEEECPVRDTSTRTSLDKKTRSQLASTNPQAQADPEHVPADTHRTLAPGAKGCGPGGSARHVMTVRYVLGELKSLFVGRDVAVEHLLGELEKAVSLLPVMEGSSDIQAEVALVLQPLRSENALLRRRLRMLNQQLQGRERAEREARDLHCDTDVSALQSELSDAHAGLRELQQDNTELRQALVDTQRQLQHSEAECGRVGKEVQSALAEVQACNSRLEECQKENTALTLAVQLRETEIRTLQERLRALQVHVTQPPVVPDMSMSQPPLTKQALDQYQDKQGASDHLVSQYLRSLEQKGLGTDSPPCKGPGGKNTHQLDFGVRAPGGQNVCVSVGQDVSVCASQERKASPPLAISLKETVRSSLPVEGSQLPDGMPHGAGVSVQGQRSPRGHQSLDVALESFPEMKSLFSHPDQSNSLSSHGTRHLDLNQNSRRRLNMDVASLGKGQNSLLDSTDLSLCEVRSFASDWSAGSSSTFDTRDEQEFRNGLAALDASIASLQRTIKQDLKR</sequence>
<dbReference type="InParanoid" id="A0A3P8ZBD1"/>
<evidence type="ECO:0000313" key="3">
    <source>
        <dbReference type="Ensembl" id="ENSELUP00000026139.2"/>
    </source>
</evidence>
<dbReference type="Gene3D" id="1.10.287.1490">
    <property type="match status" value="1"/>
</dbReference>
<feature type="region of interest" description="Disordered" evidence="2">
    <location>
        <begin position="716"/>
        <end position="739"/>
    </location>
</feature>
<dbReference type="GeneID" id="105019733"/>
<dbReference type="AlphaFoldDB" id="A0A3P8ZBD1"/>
<feature type="coiled-coil region" evidence="1">
    <location>
        <begin position="472"/>
        <end position="574"/>
    </location>
</feature>